<gene>
    <name evidence="3" type="ORF">GA0070564_101304</name>
</gene>
<dbReference type="Proteomes" id="UP000199504">
    <property type="component" value="Unassembled WGS sequence"/>
</dbReference>
<feature type="signal peptide" evidence="2">
    <location>
        <begin position="1"/>
        <end position="24"/>
    </location>
</feature>
<sequence>MILPTLRRAGLVAAAVLTATLALAAPAAAHGGDAPAGTDYRTEVTGLTPAPPGLTVHAVEAGARLELVNHTGRDIVVIGYSGEPYLRVGPAGVYENRRSPATYLNQTLAGDTGLSPDADPAATPVWRRVDDGTAVRWHDQRARWLDDSPPPQATADPTREHRVRDWTVPLLDGTTPVTVRGDLTWVPPPDPYPWWVAATLGFLAVGAAGLLPAARPAGARGLSTVGALLALGGAGLVVLVLGRALDAGTQSLGGVLAALFTDQVWSLVTGLGSIAAGVFAVARRPAADFALALAGACLALFGGFANVAVLSRPVLPMPWPPTAARVLVVLALATGAGALGAGILRLHAAARAVPGGPVGAPVRDVERRAG</sequence>
<dbReference type="AlphaFoldDB" id="A0A1C4U8T7"/>
<feature type="transmembrane region" description="Helical" evidence="1">
    <location>
        <begin position="322"/>
        <end position="344"/>
    </location>
</feature>
<feature type="transmembrane region" description="Helical" evidence="1">
    <location>
        <begin position="192"/>
        <end position="213"/>
    </location>
</feature>
<feature type="transmembrane region" description="Helical" evidence="1">
    <location>
        <begin position="264"/>
        <end position="282"/>
    </location>
</feature>
<keyword evidence="4" id="KW-1185">Reference proteome</keyword>
<name>A0A1C4U8T7_9ACTN</name>
<keyword evidence="2" id="KW-0732">Signal</keyword>
<keyword evidence="1" id="KW-0472">Membrane</keyword>
<accession>A0A1C4U8T7</accession>
<keyword evidence="1" id="KW-0812">Transmembrane</keyword>
<reference evidence="4" key="1">
    <citation type="submission" date="2016-06" db="EMBL/GenBank/DDBJ databases">
        <authorList>
            <person name="Varghese N."/>
            <person name="Submissions Spin"/>
        </authorList>
    </citation>
    <scope>NUCLEOTIDE SEQUENCE [LARGE SCALE GENOMIC DNA]</scope>
    <source>
        <strain evidence="4">DSM 44830</strain>
    </source>
</reference>
<evidence type="ECO:0000313" key="4">
    <source>
        <dbReference type="Proteomes" id="UP000199504"/>
    </source>
</evidence>
<evidence type="ECO:0000256" key="1">
    <source>
        <dbReference type="SAM" id="Phobius"/>
    </source>
</evidence>
<evidence type="ECO:0000256" key="2">
    <source>
        <dbReference type="SAM" id="SignalP"/>
    </source>
</evidence>
<keyword evidence="1" id="KW-1133">Transmembrane helix</keyword>
<feature type="chain" id="PRO_5008704592" evidence="2">
    <location>
        <begin position="25"/>
        <end position="370"/>
    </location>
</feature>
<protein>
    <submittedName>
        <fullName evidence="3">Uncharacterized protein</fullName>
    </submittedName>
</protein>
<proteinExistence type="predicted"/>
<feature type="transmembrane region" description="Helical" evidence="1">
    <location>
        <begin position="225"/>
        <end position="244"/>
    </location>
</feature>
<organism evidence="3 4">
    <name type="scientific">Micromonospora mirobrigensis</name>
    <dbReference type="NCBI Taxonomy" id="262898"/>
    <lineage>
        <taxon>Bacteria</taxon>
        <taxon>Bacillati</taxon>
        <taxon>Actinomycetota</taxon>
        <taxon>Actinomycetes</taxon>
        <taxon>Micromonosporales</taxon>
        <taxon>Micromonosporaceae</taxon>
        <taxon>Micromonospora</taxon>
    </lineage>
</organism>
<dbReference type="STRING" id="262898.GA0070564_101304"/>
<dbReference type="EMBL" id="FMCX01000001">
    <property type="protein sequence ID" value="SCE68071.1"/>
    <property type="molecule type" value="Genomic_DNA"/>
</dbReference>
<evidence type="ECO:0000313" key="3">
    <source>
        <dbReference type="EMBL" id="SCE68071.1"/>
    </source>
</evidence>
<dbReference type="RefSeq" id="WP_342672520.1">
    <property type="nucleotide sequence ID" value="NZ_FMCX01000001.1"/>
</dbReference>
<feature type="transmembrane region" description="Helical" evidence="1">
    <location>
        <begin position="289"/>
        <end position="310"/>
    </location>
</feature>